<dbReference type="GeneID" id="301813931"/>
<proteinExistence type="predicted"/>
<keyword evidence="2" id="KW-0812">Transmembrane</keyword>
<sequence length="148" mass="16117">MNTATWILAQAERTGPKGAEFGKAAPIGLFVIVILLLVVLLIGFAMNKRIRRLERRRAFADARGIDLFDTEKLEAAMKAEGFDDTAGKRSMFARTEVPQTDERFLPASGTLTGPAAIDAERARAEGVDKKGAKKNTTLDANSEEPPKQ</sequence>
<keyword evidence="2" id="KW-1133">Transmembrane helix</keyword>
<dbReference type="AlphaFoldDB" id="A0A9X3M5H0"/>
<dbReference type="Proteomes" id="UP001146505">
    <property type="component" value="Unassembled WGS sequence"/>
</dbReference>
<evidence type="ECO:0000256" key="2">
    <source>
        <dbReference type="SAM" id="Phobius"/>
    </source>
</evidence>
<dbReference type="EMBL" id="JAKMUV010000001">
    <property type="protein sequence ID" value="MCZ9304141.1"/>
    <property type="molecule type" value="Genomic_DNA"/>
</dbReference>
<gene>
    <name evidence="3" type="ORF">L8U58_01080</name>
</gene>
<evidence type="ECO:0000313" key="3">
    <source>
        <dbReference type="EMBL" id="MCZ9304141.1"/>
    </source>
</evidence>
<evidence type="ECO:0000313" key="4">
    <source>
        <dbReference type="Proteomes" id="UP001146505"/>
    </source>
</evidence>
<organism evidence="3 4">
    <name type="scientific">Corynebacterium macclintockiae</name>
    <dbReference type="NCBI Taxonomy" id="2913501"/>
    <lineage>
        <taxon>Bacteria</taxon>
        <taxon>Bacillati</taxon>
        <taxon>Actinomycetota</taxon>
        <taxon>Actinomycetes</taxon>
        <taxon>Mycobacteriales</taxon>
        <taxon>Corynebacteriaceae</taxon>
        <taxon>Corynebacterium</taxon>
    </lineage>
</organism>
<evidence type="ECO:0000256" key="1">
    <source>
        <dbReference type="SAM" id="MobiDB-lite"/>
    </source>
</evidence>
<protein>
    <submittedName>
        <fullName evidence="3">Uncharacterized protein</fullName>
    </submittedName>
</protein>
<comment type="caution">
    <text evidence="3">The sequence shown here is derived from an EMBL/GenBank/DDBJ whole genome shotgun (WGS) entry which is preliminary data.</text>
</comment>
<feature type="region of interest" description="Disordered" evidence="1">
    <location>
        <begin position="104"/>
        <end position="148"/>
    </location>
</feature>
<feature type="compositionally biased region" description="Basic and acidic residues" evidence="1">
    <location>
        <begin position="118"/>
        <end position="130"/>
    </location>
</feature>
<feature type="transmembrane region" description="Helical" evidence="2">
    <location>
        <begin position="27"/>
        <end position="47"/>
    </location>
</feature>
<accession>A0A9X3M5H0</accession>
<keyword evidence="2" id="KW-0472">Membrane</keyword>
<reference evidence="3" key="1">
    <citation type="submission" date="2022-02" db="EMBL/GenBank/DDBJ databases">
        <title>Corynebacterium sp. from urogenital microbiome.</title>
        <authorList>
            <person name="Cappelli E.A."/>
            <person name="Ribeiro T.G."/>
            <person name="Peixe L."/>
        </authorList>
    </citation>
    <scope>NUCLEOTIDE SEQUENCE</scope>
    <source>
        <strain evidence="3">C9Ua_112</strain>
    </source>
</reference>
<dbReference type="RefSeq" id="WP_269954500.1">
    <property type="nucleotide sequence ID" value="NZ_JAKMUV010000001.1"/>
</dbReference>
<name>A0A9X3M5H0_9CORY</name>
<keyword evidence="4" id="KW-1185">Reference proteome</keyword>